<dbReference type="EnsemblPlants" id="Ma02_t00580.1">
    <property type="protein sequence ID" value="Ma02_p00580.1"/>
    <property type="gene ID" value="Ma02_g00580"/>
</dbReference>
<dbReference type="PRINTS" id="PR00066">
    <property type="entry name" value="XRODRMPGMNTG"/>
</dbReference>
<dbReference type="GO" id="GO:0006289">
    <property type="term" value="P:nucleotide-excision repair"/>
    <property type="evidence" value="ECO:0007669"/>
    <property type="project" value="InterPro"/>
</dbReference>
<dbReference type="GO" id="GO:0004519">
    <property type="term" value="F:endonuclease activity"/>
    <property type="evidence" value="ECO:0007669"/>
    <property type="project" value="UniProtKB-KW"/>
</dbReference>
<dbReference type="InterPro" id="IPR001044">
    <property type="entry name" value="XPG/Rad2_eukaryotes"/>
</dbReference>
<dbReference type="GO" id="GO:0016788">
    <property type="term" value="F:hydrolase activity, acting on ester bonds"/>
    <property type="evidence" value="ECO:0007669"/>
    <property type="project" value="InterPro"/>
</dbReference>
<proteinExistence type="predicted"/>
<feature type="compositionally biased region" description="Basic and acidic residues" evidence="4">
    <location>
        <begin position="86"/>
        <end position="109"/>
    </location>
</feature>
<keyword evidence="2" id="KW-0378">Hydrolase</keyword>
<dbReference type="SUPFAM" id="SSF88723">
    <property type="entry name" value="PIN domain-like"/>
    <property type="match status" value="1"/>
</dbReference>
<dbReference type="GO" id="GO:0003697">
    <property type="term" value="F:single-stranded DNA binding"/>
    <property type="evidence" value="ECO:0007669"/>
    <property type="project" value="InterPro"/>
</dbReference>
<dbReference type="InterPro" id="IPR019974">
    <property type="entry name" value="XPG_CS"/>
</dbReference>
<organism evidence="7 8">
    <name type="scientific">Musa acuminata subsp. malaccensis</name>
    <name type="common">Wild banana</name>
    <name type="synonym">Musa malaccensis</name>
    <dbReference type="NCBI Taxonomy" id="214687"/>
    <lineage>
        <taxon>Eukaryota</taxon>
        <taxon>Viridiplantae</taxon>
        <taxon>Streptophyta</taxon>
        <taxon>Embryophyta</taxon>
        <taxon>Tracheophyta</taxon>
        <taxon>Spermatophyta</taxon>
        <taxon>Magnoliopsida</taxon>
        <taxon>Liliopsida</taxon>
        <taxon>Zingiberales</taxon>
        <taxon>Musaceae</taxon>
        <taxon>Musa</taxon>
    </lineage>
</organism>
<evidence type="ECO:0000256" key="3">
    <source>
        <dbReference type="ARBA" id="ARBA00023242"/>
    </source>
</evidence>
<dbReference type="PANTHER" id="PTHR16171:SF7">
    <property type="entry name" value="DNA REPAIR PROTEIN RAD2"/>
    <property type="match status" value="1"/>
</dbReference>
<feature type="region of interest" description="Disordered" evidence="4">
    <location>
        <begin position="86"/>
        <end position="110"/>
    </location>
</feature>
<dbReference type="InParanoid" id="A0A804HXU2"/>
<evidence type="ECO:0000256" key="1">
    <source>
        <dbReference type="ARBA" id="ARBA00004123"/>
    </source>
</evidence>
<sequence length="196" mass="22291">MRADKGEMVRNAHLLGFFRRICKLLFLRTKPVFVFDGATPALKRRTVAGRRRHRDRPRANIRKTAEKLLLNRLKAKRLEELAAEIKKQKEGSKEKQITDEDTKGKKVLDSNDEIGAEGSSVLPRGDMESGVSSQENLDELLAASLAAEEEMEINKNVLTSEGGLDEAEDDNDENEEMIYVSSFRSLVIFFLYIFCR</sequence>
<gene>
    <name evidence="6" type="ORF">GSMUA_57040.1</name>
</gene>
<evidence type="ECO:0000256" key="4">
    <source>
        <dbReference type="SAM" id="MobiDB-lite"/>
    </source>
</evidence>
<dbReference type="PANTHER" id="PTHR16171">
    <property type="entry name" value="DNA REPAIR PROTEIN COMPLEMENTING XP-G CELLS-RELATED"/>
    <property type="match status" value="1"/>
</dbReference>
<dbReference type="InterPro" id="IPR006085">
    <property type="entry name" value="XPG_DNA_repair_N"/>
</dbReference>
<dbReference type="EMBL" id="HG996467">
    <property type="protein sequence ID" value="CAG1860810.1"/>
    <property type="molecule type" value="Genomic_DNA"/>
</dbReference>
<feature type="domain" description="XPG N-terminal" evidence="5">
    <location>
        <begin position="2"/>
        <end position="55"/>
    </location>
</feature>
<keyword evidence="3" id="KW-0539">Nucleus</keyword>
<keyword evidence="8" id="KW-1185">Reference proteome</keyword>
<evidence type="ECO:0000313" key="8">
    <source>
        <dbReference type="Proteomes" id="UP000012960"/>
    </source>
</evidence>
<reference evidence="6" key="1">
    <citation type="submission" date="2021-03" db="EMBL/GenBank/DDBJ databases">
        <authorList>
            <consortium name="Genoscope - CEA"/>
            <person name="William W."/>
        </authorList>
    </citation>
    <scope>NUCLEOTIDE SEQUENCE</scope>
    <source>
        <strain evidence="6">Doubled-haploid Pahang</strain>
    </source>
</reference>
<evidence type="ECO:0000256" key="2">
    <source>
        <dbReference type="ARBA" id="ARBA00022759"/>
    </source>
</evidence>
<accession>A0A804HXU2</accession>
<dbReference type="PROSITE" id="PS00841">
    <property type="entry name" value="XPG_1"/>
    <property type="match status" value="1"/>
</dbReference>
<keyword evidence="2" id="KW-0540">Nuclease</keyword>
<evidence type="ECO:0000259" key="5">
    <source>
        <dbReference type="Pfam" id="PF00752"/>
    </source>
</evidence>
<comment type="subcellular location">
    <subcellularLocation>
        <location evidence="1">Nucleus</location>
    </subcellularLocation>
</comment>
<evidence type="ECO:0000313" key="7">
    <source>
        <dbReference type="EnsemblPlants" id="Ma02_p00580.1"/>
    </source>
</evidence>
<keyword evidence="2" id="KW-0255">Endonuclease</keyword>
<evidence type="ECO:0000313" key="6">
    <source>
        <dbReference type="EMBL" id="CAG1860810.1"/>
    </source>
</evidence>
<name>A0A804HXU2_MUSAM</name>
<dbReference type="InterPro" id="IPR029060">
    <property type="entry name" value="PIN-like_dom_sf"/>
</dbReference>
<dbReference type="Proteomes" id="UP000012960">
    <property type="component" value="Unplaced"/>
</dbReference>
<dbReference type="GO" id="GO:0005634">
    <property type="term" value="C:nucleus"/>
    <property type="evidence" value="ECO:0007669"/>
    <property type="project" value="UniProtKB-SubCell"/>
</dbReference>
<dbReference type="AlphaFoldDB" id="A0A804HXU2"/>
<dbReference type="Pfam" id="PF00752">
    <property type="entry name" value="XPG_N"/>
    <property type="match status" value="1"/>
</dbReference>
<dbReference type="Gene3D" id="3.40.50.1010">
    <property type="entry name" value="5'-nuclease"/>
    <property type="match status" value="1"/>
</dbReference>
<dbReference type="OMA" id="NCAAEIG"/>
<dbReference type="Gramene" id="Ma02_t00580.1">
    <property type="protein sequence ID" value="Ma02_p00580.1"/>
    <property type="gene ID" value="Ma02_g00580"/>
</dbReference>
<protein>
    <submittedName>
        <fullName evidence="6">(wild Malaysian banana) hypothetical protein</fullName>
    </submittedName>
</protein>
<reference evidence="7" key="2">
    <citation type="submission" date="2021-05" db="UniProtKB">
        <authorList>
            <consortium name="EnsemblPlants"/>
        </authorList>
    </citation>
    <scope>IDENTIFICATION</scope>
    <source>
        <strain evidence="7">subsp. malaccensis</strain>
    </source>
</reference>